<organism evidence="2 3">
    <name type="scientific">Nonomuraea corallina</name>
    <dbReference type="NCBI Taxonomy" id="2989783"/>
    <lineage>
        <taxon>Bacteria</taxon>
        <taxon>Bacillati</taxon>
        <taxon>Actinomycetota</taxon>
        <taxon>Actinomycetes</taxon>
        <taxon>Streptosporangiales</taxon>
        <taxon>Streptosporangiaceae</taxon>
        <taxon>Nonomuraea</taxon>
    </lineage>
</organism>
<dbReference type="RefSeq" id="WP_270152861.1">
    <property type="nucleotide sequence ID" value="NZ_JAPNNL010000003.1"/>
</dbReference>
<proteinExistence type="predicted"/>
<dbReference type="InterPro" id="IPR050228">
    <property type="entry name" value="Carboxylesterase_BioH"/>
</dbReference>
<comment type="caution">
    <text evidence="2">The sequence shown here is derived from an EMBL/GenBank/DDBJ whole genome shotgun (WGS) entry which is preliminary data.</text>
</comment>
<accession>A0ABT4S4E8</accession>
<gene>
    <name evidence="2" type="ORF">OUY22_01540</name>
</gene>
<feature type="domain" description="AB hydrolase-1" evidence="1">
    <location>
        <begin position="15"/>
        <end position="238"/>
    </location>
</feature>
<dbReference type="InterPro" id="IPR000073">
    <property type="entry name" value="AB_hydrolase_1"/>
</dbReference>
<evidence type="ECO:0000259" key="1">
    <source>
        <dbReference type="Pfam" id="PF12697"/>
    </source>
</evidence>
<keyword evidence="2" id="KW-0378">Hydrolase</keyword>
<dbReference type="Gene3D" id="3.40.50.1820">
    <property type="entry name" value="alpha/beta hydrolase"/>
    <property type="match status" value="1"/>
</dbReference>
<dbReference type="GO" id="GO:0016787">
    <property type="term" value="F:hydrolase activity"/>
    <property type="evidence" value="ECO:0007669"/>
    <property type="project" value="UniProtKB-KW"/>
</dbReference>
<keyword evidence="3" id="KW-1185">Reference proteome</keyword>
<protein>
    <submittedName>
        <fullName evidence="2">Alpha/beta hydrolase</fullName>
    </submittedName>
</protein>
<evidence type="ECO:0000313" key="3">
    <source>
        <dbReference type="Proteomes" id="UP001144036"/>
    </source>
</evidence>
<dbReference type="PANTHER" id="PTHR43194">
    <property type="entry name" value="HYDROLASE ALPHA/BETA FOLD FAMILY"/>
    <property type="match status" value="1"/>
</dbReference>
<dbReference type="Proteomes" id="UP001144036">
    <property type="component" value="Unassembled WGS sequence"/>
</dbReference>
<dbReference type="Pfam" id="PF12697">
    <property type="entry name" value="Abhydrolase_6"/>
    <property type="match status" value="1"/>
</dbReference>
<reference evidence="2" key="1">
    <citation type="submission" date="2022-11" db="EMBL/GenBank/DDBJ databases">
        <title>Nonomuraea corallina sp. nov., a new species of the genus Nonomuraea isolated from sea side sediment in Thai sea.</title>
        <authorList>
            <person name="Ngamcharungchit C."/>
            <person name="Matsumoto A."/>
            <person name="Suriyachadkun C."/>
            <person name="Panbangred W."/>
            <person name="Inahashi Y."/>
            <person name="Intra B."/>
        </authorList>
    </citation>
    <scope>NUCLEOTIDE SEQUENCE</scope>
    <source>
        <strain evidence="2">MCN248</strain>
    </source>
</reference>
<dbReference type="PANTHER" id="PTHR43194:SF2">
    <property type="entry name" value="PEROXISOMAL MEMBRANE PROTEIN LPX1"/>
    <property type="match status" value="1"/>
</dbReference>
<dbReference type="EMBL" id="JAPNNL010000003">
    <property type="protein sequence ID" value="MDA0632083.1"/>
    <property type="molecule type" value="Genomic_DNA"/>
</dbReference>
<dbReference type="SUPFAM" id="SSF53474">
    <property type="entry name" value="alpha/beta-Hydrolases"/>
    <property type="match status" value="1"/>
</dbReference>
<name>A0ABT4S4E8_9ACTN</name>
<sequence length="263" mass="28278">MIAVREDRPGAGESVLFLHGGNVAGWSWHEQAASLPDHHVLIPDLPGFGASNGVPWTTVAGVADSMADLIRERAHDGRAHLVGLSLGAVVGTVLTARHPGLVSGALLSGAPLRGLGAVARKLGLAQVRWWGSRSYWRVMARAFRLPEDSAGVFVETGLGIDRVSARRVLHQVYAGVPAADLEGLRRTRAPILMLAGEREPGAVHRAQSEVTSRAPESLARTVPGVGHQWSAEDPRLFRRVLRHWLTTRQPDPCLLPPRPATGR</sequence>
<dbReference type="InterPro" id="IPR029058">
    <property type="entry name" value="AB_hydrolase_fold"/>
</dbReference>
<evidence type="ECO:0000313" key="2">
    <source>
        <dbReference type="EMBL" id="MDA0632083.1"/>
    </source>
</evidence>